<dbReference type="GO" id="GO:0003700">
    <property type="term" value="F:DNA-binding transcription factor activity"/>
    <property type="evidence" value="ECO:0007669"/>
    <property type="project" value="TreeGrafter"/>
</dbReference>
<dbReference type="GO" id="GO:0003677">
    <property type="term" value="F:DNA binding"/>
    <property type="evidence" value="ECO:0007669"/>
    <property type="project" value="UniProtKB-KW"/>
</dbReference>
<evidence type="ECO:0000256" key="2">
    <source>
        <dbReference type="ARBA" id="ARBA00023015"/>
    </source>
</evidence>
<keyword evidence="10" id="KW-1185">Reference proteome</keyword>
<keyword evidence="1" id="KW-0319">Glycerol metabolism</keyword>
<dbReference type="SMART" id="SM00346">
    <property type="entry name" value="HTH_ICLR"/>
    <property type="match status" value="1"/>
</dbReference>
<evidence type="ECO:0000256" key="6">
    <source>
        <dbReference type="ARBA" id="ARBA00070406"/>
    </source>
</evidence>
<keyword evidence="4" id="KW-0804">Transcription</keyword>
<dbReference type="PROSITE" id="PS51077">
    <property type="entry name" value="HTH_ICLR"/>
    <property type="match status" value="1"/>
</dbReference>
<dbReference type="SUPFAM" id="SSF55781">
    <property type="entry name" value="GAF domain-like"/>
    <property type="match status" value="1"/>
</dbReference>
<name>A0A3N2CQK4_9ACTN</name>
<dbReference type="Proteomes" id="UP000281738">
    <property type="component" value="Unassembled WGS sequence"/>
</dbReference>
<dbReference type="InterPro" id="IPR050707">
    <property type="entry name" value="HTH_MetabolicPath_Reg"/>
</dbReference>
<dbReference type="EMBL" id="RKHO01000001">
    <property type="protein sequence ID" value="ROR89769.1"/>
    <property type="molecule type" value="Genomic_DNA"/>
</dbReference>
<dbReference type="RefSeq" id="WP_123389047.1">
    <property type="nucleotide sequence ID" value="NZ_RKHO01000001.1"/>
</dbReference>
<evidence type="ECO:0000259" key="7">
    <source>
        <dbReference type="PROSITE" id="PS51077"/>
    </source>
</evidence>
<evidence type="ECO:0000256" key="4">
    <source>
        <dbReference type="ARBA" id="ARBA00023163"/>
    </source>
</evidence>
<dbReference type="FunFam" id="1.10.10.10:FF:000056">
    <property type="entry name" value="IclR family transcriptional regulator"/>
    <property type="match status" value="1"/>
</dbReference>
<organism evidence="9 10">
    <name type="scientific">Nocardioides aurantiacus</name>
    <dbReference type="NCBI Taxonomy" id="86796"/>
    <lineage>
        <taxon>Bacteria</taxon>
        <taxon>Bacillati</taxon>
        <taxon>Actinomycetota</taxon>
        <taxon>Actinomycetes</taxon>
        <taxon>Propionibacteriales</taxon>
        <taxon>Nocardioidaceae</taxon>
        <taxon>Nocardioides</taxon>
    </lineage>
</organism>
<dbReference type="PROSITE" id="PS51078">
    <property type="entry name" value="ICLR_ED"/>
    <property type="match status" value="1"/>
</dbReference>
<dbReference type="InterPro" id="IPR014757">
    <property type="entry name" value="Tscrpt_reg_IclR_C"/>
</dbReference>
<proteinExistence type="predicted"/>
<dbReference type="Gene3D" id="1.10.10.10">
    <property type="entry name" value="Winged helix-like DNA-binding domain superfamily/Winged helix DNA-binding domain"/>
    <property type="match status" value="1"/>
</dbReference>
<evidence type="ECO:0000313" key="9">
    <source>
        <dbReference type="EMBL" id="ROR89769.1"/>
    </source>
</evidence>
<protein>
    <recommendedName>
        <fullName evidence="6">Glycerol operon regulatory protein</fullName>
    </recommendedName>
</protein>
<gene>
    <name evidence="9" type="ORF">EDD33_0599</name>
</gene>
<dbReference type="AlphaFoldDB" id="A0A3N2CQK4"/>
<dbReference type="InterPro" id="IPR005471">
    <property type="entry name" value="Tscrpt_reg_IclR_N"/>
</dbReference>
<dbReference type="SUPFAM" id="SSF46785">
    <property type="entry name" value="Winged helix' DNA-binding domain"/>
    <property type="match status" value="1"/>
</dbReference>
<sequence>MPRNSGTNQPGGVQSVHRSLDLLEAVAARGGTLSIGEIAEVTGVPLPTTHRLLRTLVDRGYMRQMPDRRYALGFRLVPLGGSASAMAGAGTDRLLRGLVDALGETANLAMLDGDQVAYVAQAPGRHAMRMFTEVGRRVHPHCTAVGKALLASTPEADVRALLARTGLPRHTDHTLTDADAFVAALAQVREAGFALDEGEQEVGVRCVAVALGGGPLPLALSISGPAPRMTDELVAEAVPLLRRTASALVSEVS</sequence>
<dbReference type="GO" id="GO:0006071">
    <property type="term" value="P:glycerol metabolic process"/>
    <property type="evidence" value="ECO:0007669"/>
    <property type="project" value="UniProtKB-KW"/>
</dbReference>
<feature type="domain" description="IclR-ED" evidence="8">
    <location>
        <begin position="75"/>
        <end position="253"/>
    </location>
</feature>
<evidence type="ECO:0000256" key="1">
    <source>
        <dbReference type="ARBA" id="ARBA00022798"/>
    </source>
</evidence>
<reference evidence="9 10" key="1">
    <citation type="submission" date="2018-11" db="EMBL/GenBank/DDBJ databases">
        <title>Sequencing the genomes of 1000 actinobacteria strains.</title>
        <authorList>
            <person name="Klenk H.-P."/>
        </authorList>
    </citation>
    <scope>NUCLEOTIDE SEQUENCE [LARGE SCALE GENOMIC DNA]</scope>
    <source>
        <strain evidence="9 10">DSM 12652</strain>
    </source>
</reference>
<evidence type="ECO:0000256" key="3">
    <source>
        <dbReference type="ARBA" id="ARBA00023125"/>
    </source>
</evidence>
<dbReference type="PANTHER" id="PTHR30136:SF24">
    <property type="entry name" value="HTH-TYPE TRANSCRIPTIONAL REPRESSOR ALLR"/>
    <property type="match status" value="1"/>
</dbReference>
<comment type="function">
    <text evidence="5">May be an activator protein for the gylABX operon.</text>
</comment>
<evidence type="ECO:0000256" key="5">
    <source>
        <dbReference type="ARBA" id="ARBA00058938"/>
    </source>
</evidence>
<dbReference type="InterPro" id="IPR036390">
    <property type="entry name" value="WH_DNA-bd_sf"/>
</dbReference>
<accession>A0A3N2CQK4</accession>
<comment type="caution">
    <text evidence="9">The sequence shown here is derived from an EMBL/GenBank/DDBJ whole genome shotgun (WGS) entry which is preliminary data.</text>
</comment>
<evidence type="ECO:0000259" key="8">
    <source>
        <dbReference type="PROSITE" id="PS51078"/>
    </source>
</evidence>
<dbReference type="PANTHER" id="PTHR30136">
    <property type="entry name" value="HELIX-TURN-HELIX TRANSCRIPTIONAL REGULATOR, ICLR FAMILY"/>
    <property type="match status" value="1"/>
</dbReference>
<dbReference type="Pfam" id="PF09339">
    <property type="entry name" value="HTH_IclR"/>
    <property type="match status" value="1"/>
</dbReference>
<keyword evidence="2" id="KW-0805">Transcription regulation</keyword>
<evidence type="ECO:0000313" key="10">
    <source>
        <dbReference type="Proteomes" id="UP000281738"/>
    </source>
</evidence>
<feature type="domain" description="HTH iclR-type" evidence="7">
    <location>
        <begin position="13"/>
        <end position="74"/>
    </location>
</feature>
<dbReference type="InterPro" id="IPR029016">
    <property type="entry name" value="GAF-like_dom_sf"/>
</dbReference>
<dbReference type="GO" id="GO:0045892">
    <property type="term" value="P:negative regulation of DNA-templated transcription"/>
    <property type="evidence" value="ECO:0007669"/>
    <property type="project" value="TreeGrafter"/>
</dbReference>
<dbReference type="Gene3D" id="3.30.450.40">
    <property type="match status" value="1"/>
</dbReference>
<dbReference type="OrthoDB" id="8479143at2"/>
<keyword evidence="3" id="KW-0238">DNA-binding</keyword>
<dbReference type="Pfam" id="PF01614">
    <property type="entry name" value="IclR_C"/>
    <property type="match status" value="1"/>
</dbReference>
<dbReference type="InterPro" id="IPR036388">
    <property type="entry name" value="WH-like_DNA-bd_sf"/>
</dbReference>